<feature type="region of interest" description="Disordered" evidence="2">
    <location>
        <begin position="1"/>
        <end position="23"/>
    </location>
</feature>
<dbReference type="InterPro" id="IPR014729">
    <property type="entry name" value="Rossmann-like_a/b/a_fold"/>
</dbReference>
<dbReference type="PRINTS" id="PR01438">
    <property type="entry name" value="UNVRSLSTRESS"/>
</dbReference>
<gene>
    <name evidence="4" type="ORF">D4765_01280</name>
</gene>
<sequence>MTPHTDKTQDMTKTLENTATPAPSTRTAARILVGIDGSEQSIDALRRAVRLAGSLDAPVHAVITWRAPVSFGGLANYETSPETDATNSLRHVTTAVFGARTPEWFTQSVLEGVAAHVLVAESVGSQMLVVGHHGHGALADLPLGSVSAACALRAHCPVLIMHDVRSAGAAEFS</sequence>
<feature type="domain" description="UspA" evidence="3">
    <location>
        <begin position="30"/>
        <end position="161"/>
    </location>
</feature>
<dbReference type="Proteomes" id="UP000306192">
    <property type="component" value="Unassembled WGS sequence"/>
</dbReference>
<dbReference type="CDD" id="cd00293">
    <property type="entry name" value="USP-like"/>
    <property type="match status" value="1"/>
</dbReference>
<comment type="similarity">
    <text evidence="1">Belongs to the universal stress protein A family.</text>
</comment>
<proteinExistence type="inferred from homology"/>
<feature type="compositionally biased region" description="Basic and acidic residues" evidence="2">
    <location>
        <begin position="1"/>
        <end position="10"/>
    </location>
</feature>
<evidence type="ECO:0000313" key="5">
    <source>
        <dbReference type="Proteomes" id="UP000306192"/>
    </source>
</evidence>
<dbReference type="PANTHER" id="PTHR46553:SF3">
    <property type="entry name" value="ADENINE NUCLEOTIDE ALPHA HYDROLASES-LIKE SUPERFAMILY PROTEIN"/>
    <property type="match status" value="1"/>
</dbReference>
<evidence type="ECO:0000256" key="2">
    <source>
        <dbReference type="SAM" id="MobiDB-lite"/>
    </source>
</evidence>
<comment type="caution">
    <text evidence="4">The sequence shown here is derived from an EMBL/GenBank/DDBJ whole genome shotgun (WGS) entry which is preliminary data.</text>
</comment>
<evidence type="ECO:0000313" key="4">
    <source>
        <dbReference type="EMBL" id="TIH40645.1"/>
    </source>
</evidence>
<dbReference type="Gene3D" id="3.40.50.620">
    <property type="entry name" value="HUPs"/>
    <property type="match status" value="1"/>
</dbReference>
<evidence type="ECO:0000256" key="1">
    <source>
        <dbReference type="ARBA" id="ARBA00008791"/>
    </source>
</evidence>
<dbReference type="InterPro" id="IPR006015">
    <property type="entry name" value="Universal_stress_UspA"/>
</dbReference>
<dbReference type="EMBL" id="QYRT01000002">
    <property type="protein sequence ID" value="TIH40645.1"/>
    <property type="molecule type" value="Genomic_DNA"/>
</dbReference>
<reference evidence="4 5" key="1">
    <citation type="journal article" date="2019" name="Microorganisms">
        <title>Systematic Affiliation and Genome Analysis of Subtercola vilae DB165(T) with Particular Emphasis on Cold Adaptation of an Isolate from a High-Altitude Cold Volcano Lake.</title>
        <authorList>
            <person name="Villalobos A.S."/>
            <person name="Wiese J."/>
            <person name="Imhoff J.F."/>
            <person name="Dorador C."/>
            <person name="Keller A."/>
            <person name="Hentschel U."/>
        </authorList>
    </citation>
    <scope>NUCLEOTIDE SEQUENCE [LARGE SCALE GENOMIC DNA]</scope>
    <source>
        <strain evidence="4 5">DB165</strain>
    </source>
</reference>
<organism evidence="4 5">
    <name type="scientific">Subtercola vilae</name>
    <dbReference type="NCBI Taxonomy" id="2056433"/>
    <lineage>
        <taxon>Bacteria</taxon>
        <taxon>Bacillati</taxon>
        <taxon>Actinomycetota</taxon>
        <taxon>Actinomycetes</taxon>
        <taxon>Micrococcales</taxon>
        <taxon>Microbacteriaceae</taxon>
        <taxon>Subtercola</taxon>
    </lineage>
</organism>
<name>A0A4T2C853_9MICO</name>
<keyword evidence="5" id="KW-1185">Reference proteome</keyword>
<dbReference type="InterPro" id="IPR006016">
    <property type="entry name" value="UspA"/>
</dbReference>
<protein>
    <submittedName>
        <fullName evidence="4">Universal stress protein</fullName>
    </submittedName>
</protein>
<dbReference type="PANTHER" id="PTHR46553">
    <property type="entry name" value="ADENINE NUCLEOTIDE ALPHA HYDROLASES-LIKE SUPERFAMILY PROTEIN"/>
    <property type="match status" value="1"/>
</dbReference>
<evidence type="ECO:0000259" key="3">
    <source>
        <dbReference type="Pfam" id="PF00582"/>
    </source>
</evidence>
<accession>A0A4T2C853</accession>
<dbReference type="SUPFAM" id="SSF52402">
    <property type="entry name" value="Adenine nucleotide alpha hydrolases-like"/>
    <property type="match status" value="1"/>
</dbReference>
<dbReference type="Pfam" id="PF00582">
    <property type="entry name" value="Usp"/>
    <property type="match status" value="1"/>
</dbReference>
<dbReference type="AlphaFoldDB" id="A0A4T2C853"/>